<protein>
    <submittedName>
        <fullName evidence="3">Uncharacterized protein</fullName>
    </submittedName>
</protein>
<evidence type="ECO:0000313" key="4">
    <source>
        <dbReference type="Proteomes" id="UP000054564"/>
    </source>
</evidence>
<dbReference type="EMBL" id="AJIL01003693">
    <property type="protein sequence ID" value="KNE87923.1"/>
    <property type="molecule type" value="Genomic_DNA"/>
</dbReference>
<dbReference type="STRING" id="1165861.A0A0L0ULM5"/>
<evidence type="ECO:0000256" key="2">
    <source>
        <dbReference type="SAM" id="MobiDB-lite"/>
    </source>
</evidence>
<comment type="caution">
    <text evidence="3">The sequence shown here is derived from an EMBL/GenBank/DDBJ whole genome shotgun (WGS) entry which is preliminary data.</text>
</comment>
<gene>
    <name evidence="3" type="ORF">PSTG_18683</name>
</gene>
<keyword evidence="4" id="KW-1185">Reference proteome</keyword>
<sequence>MRFSESSEKQILKLITGLELADRKPTQLLREMRTLAGQSVSDEVLTTLWLQRMPNNFRCILSACKNQDVDDLAEIADRIMDNSPSSSYVMAAAPRQTDNLENRVRALETTLHQLVAQMADLSSKLTERRQHVENPRQMGNQPAYRGRSPSRNRNKICHFHIRFGGEAKKCVQPCEFSKIATYSHSAKAPEN</sequence>
<dbReference type="Proteomes" id="UP000054564">
    <property type="component" value="Unassembled WGS sequence"/>
</dbReference>
<dbReference type="AlphaFoldDB" id="A0A0L0ULM5"/>
<accession>A0A0L0ULM5</accession>
<keyword evidence="1" id="KW-0175">Coiled coil</keyword>
<dbReference type="PANTHER" id="PTHR33327">
    <property type="entry name" value="ENDONUCLEASE"/>
    <property type="match status" value="1"/>
</dbReference>
<reference evidence="4" key="1">
    <citation type="submission" date="2014-03" db="EMBL/GenBank/DDBJ databases">
        <title>The Genome Sequence of Puccinia striiformis f. sp. tritici PST-78.</title>
        <authorList>
            <consortium name="The Broad Institute Genome Sequencing Platform"/>
            <person name="Cuomo C."/>
            <person name="Hulbert S."/>
            <person name="Chen X."/>
            <person name="Walker B."/>
            <person name="Young S.K."/>
            <person name="Zeng Q."/>
            <person name="Gargeya S."/>
            <person name="Fitzgerald M."/>
            <person name="Haas B."/>
            <person name="Abouelleil A."/>
            <person name="Alvarado L."/>
            <person name="Arachchi H.M."/>
            <person name="Berlin A.M."/>
            <person name="Chapman S.B."/>
            <person name="Goldberg J."/>
            <person name="Griggs A."/>
            <person name="Gujja S."/>
            <person name="Hansen M."/>
            <person name="Howarth C."/>
            <person name="Imamovic A."/>
            <person name="Larimer J."/>
            <person name="McCowan C."/>
            <person name="Montmayeur A."/>
            <person name="Murphy C."/>
            <person name="Neiman D."/>
            <person name="Pearson M."/>
            <person name="Priest M."/>
            <person name="Roberts A."/>
            <person name="Saif S."/>
            <person name="Shea T."/>
            <person name="Sisk P."/>
            <person name="Sykes S."/>
            <person name="Wortman J."/>
            <person name="Nusbaum C."/>
            <person name="Birren B."/>
        </authorList>
    </citation>
    <scope>NUCLEOTIDE SEQUENCE [LARGE SCALE GENOMIC DNA]</scope>
    <source>
        <strain evidence="4">race PST-78</strain>
    </source>
</reference>
<evidence type="ECO:0000313" key="3">
    <source>
        <dbReference type="EMBL" id="KNE87923.1"/>
    </source>
</evidence>
<proteinExistence type="predicted"/>
<dbReference type="PANTHER" id="PTHR33327:SF3">
    <property type="entry name" value="RNA-DIRECTED DNA POLYMERASE"/>
    <property type="match status" value="1"/>
</dbReference>
<name>A0A0L0ULM5_9BASI</name>
<feature type="coiled-coil region" evidence="1">
    <location>
        <begin position="97"/>
        <end position="124"/>
    </location>
</feature>
<evidence type="ECO:0000256" key="1">
    <source>
        <dbReference type="SAM" id="Coils"/>
    </source>
</evidence>
<feature type="region of interest" description="Disordered" evidence="2">
    <location>
        <begin position="132"/>
        <end position="151"/>
    </location>
</feature>
<organism evidence="3 4">
    <name type="scientific">Puccinia striiformis f. sp. tritici PST-78</name>
    <dbReference type="NCBI Taxonomy" id="1165861"/>
    <lineage>
        <taxon>Eukaryota</taxon>
        <taxon>Fungi</taxon>
        <taxon>Dikarya</taxon>
        <taxon>Basidiomycota</taxon>
        <taxon>Pucciniomycotina</taxon>
        <taxon>Pucciniomycetes</taxon>
        <taxon>Pucciniales</taxon>
        <taxon>Pucciniaceae</taxon>
        <taxon>Puccinia</taxon>
    </lineage>
</organism>